<feature type="non-terminal residue" evidence="1">
    <location>
        <position position="1"/>
    </location>
</feature>
<dbReference type="AlphaFoldDB" id="A0A6J4UB40"/>
<sequence length="51" mass="5796">CVSGRPMTTGTPRENRWSLSRMPPAYRSLTRRDAATVCLWLRGASRSSSRR</sequence>
<reference evidence="1" key="1">
    <citation type="submission" date="2020-02" db="EMBL/GenBank/DDBJ databases">
        <authorList>
            <person name="Meier V. D."/>
        </authorList>
    </citation>
    <scope>NUCLEOTIDE SEQUENCE</scope>
    <source>
        <strain evidence="1">AVDCRST_MAG33</strain>
    </source>
</reference>
<protein>
    <submittedName>
        <fullName evidence="1">Uncharacterized protein</fullName>
    </submittedName>
</protein>
<name>A0A6J4UB40_9BACT</name>
<evidence type="ECO:0000313" key="1">
    <source>
        <dbReference type="EMBL" id="CAA9545654.1"/>
    </source>
</evidence>
<dbReference type="EMBL" id="CADCWK010000035">
    <property type="protein sequence ID" value="CAA9545654.1"/>
    <property type="molecule type" value="Genomic_DNA"/>
</dbReference>
<feature type="non-terminal residue" evidence="1">
    <location>
        <position position="51"/>
    </location>
</feature>
<proteinExistence type="predicted"/>
<accession>A0A6J4UB40</accession>
<organism evidence="1">
    <name type="scientific">uncultured Thermomicrobiales bacterium</name>
    <dbReference type="NCBI Taxonomy" id="1645740"/>
    <lineage>
        <taxon>Bacteria</taxon>
        <taxon>Pseudomonadati</taxon>
        <taxon>Thermomicrobiota</taxon>
        <taxon>Thermomicrobia</taxon>
        <taxon>Thermomicrobiales</taxon>
        <taxon>environmental samples</taxon>
    </lineage>
</organism>
<gene>
    <name evidence="1" type="ORF">AVDCRST_MAG33-442</name>
</gene>